<reference evidence="1 2" key="1">
    <citation type="submission" date="2018-04" db="EMBL/GenBank/DDBJ databases">
        <title>WGS assembly of Panicum hallii var. hallii HAL2.</title>
        <authorList>
            <person name="Lovell J."/>
            <person name="Jenkins J."/>
            <person name="Lowry D."/>
            <person name="Mamidi S."/>
            <person name="Sreedasyam A."/>
            <person name="Weng X."/>
            <person name="Barry K."/>
            <person name="Bonette J."/>
            <person name="Campitelli B."/>
            <person name="Daum C."/>
            <person name="Gordon S."/>
            <person name="Gould B."/>
            <person name="Lipzen A."/>
            <person name="MacQueen A."/>
            <person name="Palacio-Mejia J."/>
            <person name="Plott C."/>
            <person name="Shakirov E."/>
            <person name="Shu S."/>
            <person name="Yoshinaga Y."/>
            <person name="Zane M."/>
            <person name="Rokhsar D."/>
            <person name="Grimwood J."/>
            <person name="Schmutz J."/>
            <person name="Juenger T."/>
        </authorList>
    </citation>
    <scope>NUCLEOTIDE SEQUENCE [LARGE SCALE GENOMIC DNA]</scope>
    <source>
        <strain evidence="2">cv. HAL2</strain>
    </source>
</reference>
<dbReference type="Proteomes" id="UP000244336">
    <property type="component" value="Chromosome 9"/>
</dbReference>
<keyword evidence="2" id="KW-1185">Reference proteome</keyword>
<proteinExistence type="predicted"/>
<protein>
    <submittedName>
        <fullName evidence="1">Uncharacterized protein</fullName>
    </submittedName>
</protein>
<gene>
    <name evidence="1" type="ORF">GQ55_9G408900</name>
</gene>
<organism evidence="1 2">
    <name type="scientific">Panicum hallii var. hallii</name>
    <dbReference type="NCBI Taxonomy" id="1504633"/>
    <lineage>
        <taxon>Eukaryota</taxon>
        <taxon>Viridiplantae</taxon>
        <taxon>Streptophyta</taxon>
        <taxon>Embryophyta</taxon>
        <taxon>Tracheophyta</taxon>
        <taxon>Spermatophyta</taxon>
        <taxon>Magnoliopsida</taxon>
        <taxon>Liliopsida</taxon>
        <taxon>Poales</taxon>
        <taxon>Poaceae</taxon>
        <taxon>PACMAD clade</taxon>
        <taxon>Panicoideae</taxon>
        <taxon>Panicodae</taxon>
        <taxon>Paniceae</taxon>
        <taxon>Panicinae</taxon>
        <taxon>Panicum</taxon>
        <taxon>Panicum sect. Panicum</taxon>
    </lineage>
</organism>
<dbReference type="AlphaFoldDB" id="A0A2T7CA70"/>
<evidence type="ECO:0000313" key="1">
    <source>
        <dbReference type="EMBL" id="PUZ40238.1"/>
    </source>
</evidence>
<name>A0A2T7CA70_9POAL</name>
<sequence length="92" mass="10539">MWFCPELRWRSLQDIVDTRPWRPRAPARRGAGAVEFWSEATSRCEARQPPWPRPDHLISSNGTSTVAFTDEQFVAGVLLLLMSLFTQLQSHA</sequence>
<accession>A0A2T7CA70</accession>
<evidence type="ECO:0000313" key="2">
    <source>
        <dbReference type="Proteomes" id="UP000244336"/>
    </source>
</evidence>
<dbReference type="Gramene" id="PUZ40238">
    <property type="protein sequence ID" value="PUZ40238"/>
    <property type="gene ID" value="GQ55_9G408900"/>
</dbReference>
<dbReference type="EMBL" id="CM009757">
    <property type="protein sequence ID" value="PUZ40238.1"/>
    <property type="molecule type" value="Genomic_DNA"/>
</dbReference>